<feature type="region of interest" description="Disordered" evidence="8">
    <location>
        <begin position="1"/>
        <end position="20"/>
    </location>
</feature>
<name>A0ABD3PV66_9STRA</name>
<dbReference type="FunFam" id="3.70.10.10:FF:000001">
    <property type="entry name" value="Proliferating cell nuclear antigen"/>
    <property type="match status" value="1"/>
</dbReference>
<feature type="domain" description="Proliferating cell nuclear antigen PCNA C-terminal" evidence="10">
    <location>
        <begin position="152"/>
        <end position="279"/>
    </location>
</feature>
<dbReference type="CDD" id="cd00577">
    <property type="entry name" value="PCNA"/>
    <property type="match status" value="1"/>
</dbReference>
<dbReference type="PRINTS" id="PR00339">
    <property type="entry name" value="PCNACYCLIN"/>
</dbReference>
<keyword evidence="3 7" id="KW-0235">DNA replication</keyword>
<keyword evidence="5 6" id="KW-0539">Nucleus</keyword>
<evidence type="ECO:0000256" key="7">
    <source>
        <dbReference type="RuleBase" id="RU003671"/>
    </source>
</evidence>
<feature type="compositionally biased region" description="Polar residues" evidence="8">
    <location>
        <begin position="8"/>
        <end position="20"/>
    </location>
</feature>
<comment type="function">
    <text evidence="6">This protein is an auxiliary protein of DNA polymerase delta and is involved in the control of eukaryotic DNA replication by increasing the polymerase's processivity during elongation of the leading strand.</text>
</comment>
<dbReference type="PANTHER" id="PTHR11352:SF0">
    <property type="entry name" value="PROLIFERATING CELL NUCLEAR ANTIGEN"/>
    <property type="match status" value="1"/>
</dbReference>
<dbReference type="Pfam" id="PF02747">
    <property type="entry name" value="PCNA_C"/>
    <property type="match status" value="1"/>
</dbReference>
<dbReference type="Pfam" id="PF00705">
    <property type="entry name" value="PCNA_N"/>
    <property type="match status" value="1"/>
</dbReference>
<dbReference type="GO" id="GO:0003677">
    <property type="term" value="F:DNA binding"/>
    <property type="evidence" value="ECO:0007669"/>
    <property type="project" value="UniProtKB-KW"/>
</dbReference>
<evidence type="ECO:0000313" key="11">
    <source>
        <dbReference type="EMBL" id="KAL3791489.1"/>
    </source>
</evidence>
<feature type="domain" description="Proliferating cell nuclear antigen PCNA N-terminal" evidence="9">
    <location>
        <begin position="26"/>
        <end position="148"/>
    </location>
</feature>
<dbReference type="InterPro" id="IPR000730">
    <property type="entry name" value="Pr_cel_nuc_antig"/>
</dbReference>
<keyword evidence="4 7" id="KW-0238">DNA-binding</keyword>
<dbReference type="PANTHER" id="PTHR11352">
    <property type="entry name" value="PROLIFERATING CELL NUCLEAR ANTIGEN"/>
    <property type="match status" value="1"/>
</dbReference>
<evidence type="ECO:0000256" key="1">
    <source>
        <dbReference type="ARBA" id="ARBA00004123"/>
    </source>
</evidence>
<dbReference type="InterPro" id="IPR046938">
    <property type="entry name" value="DNA_clamp_sf"/>
</dbReference>
<evidence type="ECO:0000256" key="8">
    <source>
        <dbReference type="SAM" id="MobiDB-lite"/>
    </source>
</evidence>
<dbReference type="GO" id="GO:0006260">
    <property type="term" value="P:DNA replication"/>
    <property type="evidence" value="ECO:0007669"/>
    <property type="project" value="UniProtKB-KW"/>
</dbReference>
<accession>A0ABD3PV66</accession>
<dbReference type="NCBIfam" id="TIGR00590">
    <property type="entry name" value="pcna"/>
    <property type="match status" value="1"/>
</dbReference>
<feature type="non-terminal residue" evidence="11">
    <location>
        <position position="1"/>
    </location>
</feature>
<evidence type="ECO:0000256" key="3">
    <source>
        <dbReference type="ARBA" id="ARBA00022705"/>
    </source>
</evidence>
<protein>
    <recommendedName>
        <fullName evidence="6">DNA sliding clamp PCNA</fullName>
    </recommendedName>
</protein>
<evidence type="ECO:0000256" key="4">
    <source>
        <dbReference type="ARBA" id="ARBA00023125"/>
    </source>
</evidence>
<dbReference type="GO" id="GO:0005634">
    <property type="term" value="C:nucleus"/>
    <property type="evidence" value="ECO:0007669"/>
    <property type="project" value="UniProtKB-SubCell"/>
</dbReference>
<dbReference type="SUPFAM" id="SSF55979">
    <property type="entry name" value="DNA clamp"/>
    <property type="match status" value="2"/>
</dbReference>
<dbReference type="FunFam" id="3.10.150.10:FF:000006">
    <property type="entry name" value="Proliferating cell nuclear antigen"/>
    <property type="match status" value="1"/>
</dbReference>
<dbReference type="Gene3D" id="3.10.150.10">
    <property type="entry name" value="DNA Polymerase III, subunit A, domain 2"/>
    <property type="match status" value="2"/>
</dbReference>
<dbReference type="Proteomes" id="UP001516023">
    <property type="component" value="Unassembled WGS sequence"/>
</dbReference>
<evidence type="ECO:0000256" key="2">
    <source>
        <dbReference type="ARBA" id="ARBA00010462"/>
    </source>
</evidence>
<evidence type="ECO:0000313" key="12">
    <source>
        <dbReference type="Proteomes" id="UP001516023"/>
    </source>
</evidence>
<sequence length="289" mass="32092">RPSRLRNIATSLRPQSETPQPTSAIMFEARLTQGKILKQIIEALKDLVQEANIDCTDDEISIQAMDSSHVSLVSVSLRSGGFDHFRCDRPITLGFNAANMGKILKCAGNEDVVTLKAEDEGETLAMVFESPSQDRIADFELKLMDIENEQLGIPDTEYKCTIQMPSGEFQRIIRDLQVFGETCTIGCTKEGVKFSAQGDVGTGNVLVRQNTTAEKEEDKVMIEMDEPVELTFALRYLNFFTKATSLGPSVILSMSPAVPLVVEYPIGETGHIKYYLAPKIDEDEEQEED</sequence>
<organism evidence="11 12">
    <name type="scientific">Cyclotella cryptica</name>
    <dbReference type="NCBI Taxonomy" id="29204"/>
    <lineage>
        <taxon>Eukaryota</taxon>
        <taxon>Sar</taxon>
        <taxon>Stramenopiles</taxon>
        <taxon>Ochrophyta</taxon>
        <taxon>Bacillariophyta</taxon>
        <taxon>Coscinodiscophyceae</taxon>
        <taxon>Thalassiosirophycidae</taxon>
        <taxon>Stephanodiscales</taxon>
        <taxon>Stephanodiscaceae</taxon>
        <taxon>Cyclotella</taxon>
    </lineage>
</organism>
<evidence type="ECO:0000256" key="6">
    <source>
        <dbReference type="RuleBase" id="RU000641"/>
    </source>
</evidence>
<dbReference type="InterPro" id="IPR022649">
    <property type="entry name" value="Pr_cel_nuc_antig_C"/>
</dbReference>
<comment type="subcellular location">
    <subcellularLocation>
        <location evidence="1 6">Nucleus</location>
    </subcellularLocation>
</comment>
<dbReference type="EMBL" id="JABMIG020000113">
    <property type="protein sequence ID" value="KAL3791489.1"/>
    <property type="molecule type" value="Genomic_DNA"/>
</dbReference>
<dbReference type="FunFam" id="3.10.150.10:FF:000008">
    <property type="entry name" value="Proliferating cell nuclear antigen"/>
    <property type="match status" value="1"/>
</dbReference>
<dbReference type="AlphaFoldDB" id="A0ABD3PV66"/>
<dbReference type="HAMAP" id="MF_00317">
    <property type="entry name" value="DNApol_clamp_arch"/>
    <property type="match status" value="1"/>
</dbReference>
<comment type="caution">
    <text evidence="11">The sequence shown here is derived from an EMBL/GenBank/DDBJ whole genome shotgun (WGS) entry which is preliminary data.</text>
</comment>
<evidence type="ECO:0000259" key="9">
    <source>
        <dbReference type="Pfam" id="PF00705"/>
    </source>
</evidence>
<gene>
    <name evidence="11" type="ORF">HJC23_011520</name>
</gene>
<comment type="similarity">
    <text evidence="2 7">Belongs to the PCNA family.</text>
</comment>
<proteinExistence type="inferred from homology"/>
<reference evidence="11 12" key="1">
    <citation type="journal article" date="2020" name="G3 (Bethesda)">
        <title>Improved Reference Genome for Cyclotella cryptica CCMP332, a Model for Cell Wall Morphogenesis, Salinity Adaptation, and Lipid Production in Diatoms (Bacillariophyta).</title>
        <authorList>
            <person name="Roberts W.R."/>
            <person name="Downey K.M."/>
            <person name="Ruck E.C."/>
            <person name="Traller J.C."/>
            <person name="Alverson A.J."/>
        </authorList>
    </citation>
    <scope>NUCLEOTIDE SEQUENCE [LARGE SCALE GENOMIC DNA]</scope>
    <source>
        <strain evidence="11 12">CCMP332</strain>
    </source>
</reference>
<evidence type="ECO:0000256" key="5">
    <source>
        <dbReference type="ARBA" id="ARBA00023242"/>
    </source>
</evidence>
<dbReference type="InterPro" id="IPR022648">
    <property type="entry name" value="Pr_cel_nuc_antig_N"/>
</dbReference>
<keyword evidence="12" id="KW-1185">Reference proteome</keyword>
<evidence type="ECO:0000259" key="10">
    <source>
        <dbReference type="Pfam" id="PF02747"/>
    </source>
</evidence>